<keyword evidence="2" id="KW-1185">Reference proteome</keyword>
<dbReference type="SUPFAM" id="SSF56784">
    <property type="entry name" value="HAD-like"/>
    <property type="match status" value="1"/>
</dbReference>
<dbReference type="AlphaFoldDB" id="A0A2P5HHW3"/>
<dbReference type="Proteomes" id="UP000094444">
    <property type="component" value="Unassembled WGS sequence"/>
</dbReference>
<evidence type="ECO:0000313" key="1">
    <source>
        <dbReference type="EMBL" id="POS69839.1"/>
    </source>
</evidence>
<dbReference type="PANTHER" id="PTHR28181">
    <property type="entry name" value="UPF0655 PROTEIN YCR015C"/>
    <property type="match status" value="1"/>
</dbReference>
<evidence type="ECO:0000313" key="2">
    <source>
        <dbReference type="Proteomes" id="UP000094444"/>
    </source>
</evidence>
<reference evidence="1" key="1">
    <citation type="submission" date="2017-09" db="EMBL/GenBank/DDBJ databases">
        <title>Polyketide synthases of a Diaporthe helianthi virulent isolate.</title>
        <authorList>
            <person name="Baroncelli R."/>
        </authorList>
    </citation>
    <scope>NUCLEOTIDE SEQUENCE [LARGE SCALE GENOMIC DNA]</scope>
    <source>
        <strain evidence="1">7/96</strain>
    </source>
</reference>
<dbReference type="STRING" id="158607.A0A2P5HHW3"/>
<dbReference type="Gene3D" id="3.40.50.1000">
    <property type="entry name" value="HAD superfamily/HAD-like"/>
    <property type="match status" value="1"/>
</dbReference>
<organism evidence="1 2">
    <name type="scientific">Diaporthe helianthi</name>
    <dbReference type="NCBI Taxonomy" id="158607"/>
    <lineage>
        <taxon>Eukaryota</taxon>
        <taxon>Fungi</taxon>
        <taxon>Dikarya</taxon>
        <taxon>Ascomycota</taxon>
        <taxon>Pezizomycotina</taxon>
        <taxon>Sordariomycetes</taxon>
        <taxon>Sordariomycetidae</taxon>
        <taxon>Diaporthales</taxon>
        <taxon>Diaporthaceae</taxon>
        <taxon>Diaporthe</taxon>
    </lineage>
</organism>
<dbReference type="FunCoup" id="A0A2P5HHW3">
    <property type="interactions" value="16"/>
</dbReference>
<proteinExistence type="predicted"/>
<name>A0A2P5HHW3_DIAHE</name>
<dbReference type="EMBL" id="MAVT02001963">
    <property type="protein sequence ID" value="POS69839.1"/>
    <property type="molecule type" value="Genomic_DNA"/>
</dbReference>
<comment type="caution">
    <text evidence="1">The sequence shown here is derived from an EMBL/GenBank/DDBJ whole genome shotgun (WGS) entry which is preliminary data.</text>
</comment>
<dbReference type="InterPro" id="IPR023214">
    <property type="entry name" value="HAD_sf"/>
</dbReference>
<protein>
    <recommendedName>
        <fullName evidence="3">Haloacid dehalogenase-like hydrolase</fullName>
    </recommendedName>
</protein>
<accession>A0A2P5HHW3</accession>
<sequence length="337" mass="37339">MALQLVFDFDGTITEADSIASVVDAALSHHRASSPTETSETFASLTDAWHHIVRSYLADLDSYHGILHSTIQRRHPTSLEVARARFSSDQRRRIEKASLLRVKDAGLFRGVPLEYLYHCGQQHRENDIIKLRNGFSDFIDLVEKVHSTQVLSVNWSASYIRGVLSRVGILSVFANETNPVDGSIMAIPAASADVAAAAWPSILAVGSDKLSALRCLRQQQHEVKKTLPAEIVYFGDSTTDLECLLEFGGIVISPTAEIAQTLGTKTADPNSTALKENELLHVLQTTLNYNVPHVSQYKDELICWARDFAEIAHCSFIQKRAANLRATKALEQCQRNN</sequence>
<dbReference type="InterPro" id="IPR050849">
    <property type="entry name" value="HAD-like_hydrolase_phosphatase"/>
</dbReference>
<dbReference type="InParanoid" id="A0A2P5HHW3"/>
<dbReference type="PANTHER" id="PTHR28181:SF1">
    <property type="entry name" value="COLD TOLERANCE PROTEIN 1"/>
    <property type="match status" value="1"/>
</dbReference>
<evidence type="ECO:0008006" key="3">
    <source>
        <dbReference type="Google" id="ProtNLM"/>
    </source>
</evidence>
<dbReference type="OrthoDB" id="10255128at2759"/>
<dbReference type="InterPro" id="IPR036412">
    <property type="entry name" value="HAD-like_sf"/>
</dbReference>
<gene>
    <name evidence="1" type="ORF">DHEL01_v211768</name>
</gene>